<sequence>MSKFTGLGSKWLKVRDDLDRAQMDHNARIEAAIADLGSQERTSYAATARKWRVVRETLAKRYKGETGTVQEANSYARQKLISAQEEALIKHIDKLTDRGLPPTPQMVKNIAEEVAKTKLGVH</sequence>
<accession>A0ACC2ZB83</accession>
<proteinExistence type="predicted"/>
<keyword evidence="2" id="KW-1185">Reference proteome</keyword>
<reference evidence="1" key="1">
    <citation type="submission" date="2022-10" db="EMBL/GenBank/DDBJ databases">
        <title>Culturing micro-colonial fungi from biological soil crusts in the Mojave desert and describing Neophaeococcomyces mojavensis, and introducing the new genera and species Taxawa tesnikishii.</title>
        <authorList>
            <person name="Kurbessoian T."/>
            <person name="Stajich J.E."/>
        </authorList>
    </citation>
    <scope>NUCLEOTIDE SEQUENCE</scope>
    <source>
        <strain evidence="1">JES_115</strain>
    </source>
</reference>
<gene>
    <name evidence="1" type="ORF">H2199_003744</name>
</gene>
<organism evidence="1 2">
    <name type="scientific">Coniosporium tulheliwenetii</name>
    <dbReference type="NCBI Taxonomy" id="3383036"/>
    <lineage>
        <taxon>Eukaryota</taxon>
        <taxon>Fungi</taxon>
        <taxon>Dikarya</taxon>
        <taxon>Ascomycota</taxon>
        <taxon>Pezizomycotina</taxon>
        <taxon>Dothideomycetes</taxon>
        <taxon>Dothideomycetes incertae sedis</taxon>
        <taxon>Coniosporium</taxon>
    </lineage>
</organism>
<dbReference type="Proteomes" id="UP001172680">
    <property type="component" value="Unassembled WGS sequence"/>
</dbReference>
<protein>
    <submittedName>
        <fullName evidence="1">Uncharacterized protein</fullName>
    </submittedName>
</protein>
<evidence type="ECO:0000313" key="2">
    <source>
        <dbReference type="Proteomes" id="UP001172680"/>
    </source>
</evidence>
<comment type="caution">
    <text evidence="1">The sequence shown here is derived from an EMBL/GenBank/DDBJ whole genome shotgun (WGS) entry which is preliminary data.</text>
</comment>
<dbReference type="EMBL" id="JAPDRP010000009">
    <property type="protein sequence ID" value="KAJ9644779.1"/>
    <property type="molecule type" value="Genomic_DNA"/>
</dbReference>
<evidence type="ECO:0000313" key="1">
    <source>
        <dbReference type="EMBL" id="KAJ9644779.1"/>
    </source>
</evidence>
<name>A0ACC2ZB83_9PEZI</name>